<dbReference type="GO" id="GO:0052689">
    <property type="term" value="F:carboxylic ester hydrolase activity"/>
    <property type="evidence" value="ECO:0007669"/>
    <property type="project" value="TreeGrafter"/>
</dbReference>
<dbReference type="EMBL" id="JH711579">
    <property type="protein sequence ID" value="EIW80165.1"/>
    <property type="molecule type" value="Genomic_DNA"/>
</dbReference>
<comment type="similarity">
    <text evidence="1">Belongs to the type-B carboxylesterase/lipase family.</text>
</comment>
<proteinExistence type="inferred from homology"/>
<evidence type="ECO:0000256" key="2">
    <source>
        <dbReference type="ARBA" id="ARBA00022801"/>
    </source>
</evidence>
<evidence type="ECO:0000259" key="3">
    <source>
        <dbReference type="Pfam" id="PF00135"/>
    </source>
</evidence>
<dbReference type="PANTHER" id="PTHR43918:SF4">
    <property type="entry name" value="CARBOXYLIC ESTER HYDROLASE"/>
    <property type="match status" value="1"/>
</dbReference>
<dbReference type="SUPFAM" id="SSF53474">
    <property type="entry name" value="alpha/beta-Hydrolases"/>
    <property type="match status" value="1"/>
</dbReference>
<dbReference type="InterPro" id="IPR002018">
    <property type="entry name" value="CarbesteraseB"/>
</dbReference>
<dbReference type="PANTHER" id="PTHR43918">
    <property type="entry name" value="ACETYLCHOLINESTERASE"/>
    <property type="match status" value="1"/>
</dbReference>
<reference evidence="5" key="1">
    <citation type="journal article" date="2012" name="Science">
        <title>The Paleozoic origin of enzymatic lignin decomposition reconstructed from 31 fungal genomes.</title>
        <authorList>
            <person name="Floudas D."/>
            <person name="Binder M."/>
            <person name="Riley R."/>
            <person name="Barry K."/>
            <person name="Blanchette R.A."/>
            <person name="Henrissat B."/>
            <person name="Martinez A.T."/>
            <person name="Otillar R."/>
            <person name="Spatafora J.W."/>
            <person name="Yadav J.S."/>
            <person name="Aerts A."/>
            <person name="Benoit I."/>
            <person name="Boyd A."/>
            <person name="Carlson A."/>
            <person name="Copeland A."/>
            <person name="Coutinho P.M."/>
            <person name="de Vries R.P."/>
            <person name="Ferreira P."/>
            <person name="Findley K."/>
            <person name="Foster B."/>
            <person name="Gaskell J."/>
            <person name="Glotzer D."/>
            <person name="Gorecki P."/>
            <person name="Heitman J."/>
            <person name="Hesse C."/>
            <person name="Hori C."/>
            <person name="Igarashi K."/>
            <person name="Jurgens J.A."/>
            <person name="Kallen N."/>
            <person name="Kersten P."/>
            <person name="Kohler A."/>
            <person name="Kuees U."/>
            <person name="Kumar T.K.A."/>
            <person name="Kuo A."/>
            <person name="LaButti K."/>
            <person name="Larrondo L.F."/>
            <person name="Lindquist E."/>
            <person name="Ling A."/>
            <person name="Lombard V."/>
            <person name="Lucas S."/>
            <person name="Lundell T."/>
            <person name="Martin R."/>
            <person name="McLaughlin D.J."/>
            <person name="Morgenstern I."/>
            <person name="Morin E."/>
            <person name="Murat C."/>
            <person name="Nagy L.G."/>
            <person name="Nolan M."/>
            <person name="Ohm R.A."/>
            <person name="Patyshakuliyeva A."/>
            <person name="Rokas A."/>
            <person name="Ruiz-Duenas F.J."/>
            <person name="Sabat G."/>
            <person name="Salamov A."/>
            <person name="Samejima M."/>
            <person name="Schmutz J."/>
            <person name="Slot J.C."/>
            <person name="St John F."/>
            <person name="Stenlid J."/>
            <person name="Sun H."/>
            <person name="Sun S."/>
            <person name="Syed K."/>
            <person name="Tsang A."/>
            <person name="Wiebenga A."/>
            <person name="Young D."/>
            <person name="Pisabarro A."/>
            <person name="Eastwood D.C."/>
            <person name="Martin F."/>
            <person name="Cullen D."/>
            <person name="Grigoriev I.V."/>
            <person name="Hibbett D.S."/>
        </authorList>
    </citation>
    <scope>NUCLEOTIDE SEQUENCE [LARGE SCALE GENOMIC DNA]</scope>
    <source>
        <strain evidence="5">RWD-64-598 SS2</strain>
    </source>
</reference>
<sequence>MPSSNTTQSEDCLYMNVVRPEGTQANASLPVVVWIYGGAFETGDASAYNGVPVVQRSNALGSDVIYVSFNYRVNAFGFLAGKEIKEAGVANLGLHDQRLALQWVQDNIAAFGGDPSRVVAWGQSAGAISIWMQMLANDGQLNGLFSGAVTQSGFTEAFHDISEQQPVYDQIVSLTNCTNPPQGNTTLDCIRAVDYQTLVNAVNQVPPLLSYQSLDTSFRPTIDGDLFTRTLRDSMNGDLYAKVPIIGGDVDDEGTLFSLLNANVTTDQDFLSYVQTNYMPQANETQMEVLGDAYSSEPDLGSPFNTGTNNTLTPQYKRISAVQGDLYFQMPRRFALTIASKTQKVWSYLYRANKYSALGTFHESDLQEFYELTESPSFVGTDMLVNFAYNLDPNVPAGGYKGSPQPASGLVNVTWPTYNSNENGTLLTFEPEGQLNFTQDNYRQKEFILLNELSDAFGW</sequence>
<dbReference type="Pfam" id="PF00135">
    <property type="entry name" value="COesterase"/>
    <property type="match status" value="1"/>
</dbReference>
<feature type="domain" description="Carboxylesterase type B" evidence="3">
    <location>
        <begin position="4"/>
        <end position="434"/>
    </location>
</feature>
<evidence type="ECO:0000313" key="5">
    <source>
        <dbReference type="Proteomes" id="UP000053558"/>
    </source>
</evidence>
<protein>
    <submittedName>
        <fullName evidence="4">Sterol esterase</fullName>
    </submittedName>
</protein>
<dbReference type="Proteomes" id="UP000053558">
    <property type="component" value="Unassembled WGS sequence"/>
</dbReference>
<dbReference type="InterPro" id="IPR050654">
    <property type="entry name" value="AChE-related_enzymes"/>
</dbReference>
<keyword evidence="2" id="KW-0378">Hydrolase</keyword>
<accession>A0A5M3MN73</accession>
<dbReference type="InterPro" id="IPR029058">
    <property type="entry name" value="AB_hydrolase_fold"/>
</dbReference>
<dbReference type="GeneID" id="19201032"/>
<comment type="caution">
    <text evidence="4">The sequence shown here is derived from an EMBL/GenBank/DDBJ whole genome shotgun (WGS) entry which is preliminary data.</text>
</comment>
<evidence type="ECO:0000256" key="1">
    <source>
        <dbReference type="ARBA" id="ARBA00005964"/>
    </source>
</evidence>
<dbReference type="AlphaFoldDB" id="A0A5M3MN73"/>
<organism evidence="4 5">
    <name type="scientific">Coniophora puteana (strain RWD-64-598)</name>
    <name type="common">Brown rot fungus</name>
    <dbReference type="NCBI Taxonomy" id="741705"/>
    <lineage>
        <taxon>Eukaryota</taxon>
        <taxon>Fungi</taxon>
        <taxon>Dikarya</taxon>
        <taxon>Basidiomycota</taxon>
        <taxon>Agaricomycotina</taxon>
        <taxon>Agaricomycetes</taxon>
        <taxon>Agaricomycetidae</taxon>
        <taxon>Boletales</taxon>
        <taxon>Coniophorineae</taxon>
        <taxon>Coniophoraceae</taxon>
        <taxon>Coniophora</taxon>
    </lineage>
</organism>
<dbReference type="KEGG" id="cput:CONPUDRAFT_137501"/>
<dbReference type="RefSeq" id="XP_007769182.1">
    <property type="nucleotide sequence ID" value="XM_007770992.1"/>
</dbReference>
<evidence type="ECO:0000313" key="4">
    <source>
        <dbReference type="EMBL" id="EIW80165.1"/>
    </source>
</evidence>
<gene>
    <name evidence="4" type="ORF">CONPUDRAFT_137501</name>
</gene>
<dbReference type="OrthoDB" id="408631at2759"/>
<dbReference type="OMA" id="MESGAPW"/>
<dbReference type="Gene3D" id="3.40.50.1820">
    <property type="entry name" value="alpha/beta hydrolase"/>
    <property type="match status" value="1"/>
</dbReference>
<keyword evidence="5" id="KW-1185">Reference proteome</keyword>
<name>A0A5M3MN73_CONPW</name>